<feature type="transmembrane region" description="Helical" evidence="2">
    <location>
        <begin position="78"/>
        <end position="101"/>
    </location>
</feature>
<reference evidence="3 4" key="1">
    <citation type="journal article" date="2009" name="Stand. Genomic Sci.">
        <title>Complete genome sequence of Pirellula staleyi type strain (ATCC 27377).</title>
        <authorList>
            <person name="Clum A."/>
            <person name="Tindall B.J."/>
            <person name="Sikorski J."/>
            <person name="Ivanova N."/>
            <person name="Mavrommatis K."/>
            <person name="Lucas S."/>
            <person name="Glavina del Rio T."/>
            <person name="Nolan M."/>
            <person name="Chen F."/>
            <person name="Tice H."/>
            <person name="Pitluck S."/>
            <person name="Cheng J.F."/>
            <person name="Chertkov O."/>
            <person name="Brettin T."/>
            <person name="Han C."/>
            <person name="Detter J.C."/>
            <person name="Kuske C."/>
            <person name="Bruce D."/>
            <person name="Goodwin L."/>
            <person name="Ovchinikova G."/>
            <person name="Pati A."/>
            <person name="Mikhailova N."/>
            <person name="Chen A."/>
            <person name="Palaniappan K."/>
            <person name="Land M."/>
            <person name="Hauser L."/>
            <person name="Chang Y.J."/>
            <person name="Jeffries C.D."/>
            <person name="Chain P."/>
            <person name="Rohde M."/>
            <person name="Goker M."/>
            <person name="Bristow J."/>
            <person name="Eisen J.A."/>
            <person name="Markowitz V."/>
            <person name="Hugenholtz P."/>
            <person name="Kyrpides N.C."/>
            <person name="Klenk H.P."/>
            <person name="Lapidus A."/>
        </authorList>
    </citation>
    <scope>NUCLEOTIDE SEQUENCE [LARGE SCALE GENOMIC DNA]</scope>
    <source>
        <strain evidence="4">ATCC 27377 / DSM 6068 / ICPB 4128</strain>
    </source>
</reference>
<accession>D2R1N6</accession>
<keyword evidence="4" id="KW-1185">Reference proteome</keyword>
<dbReference type="EMBL" id="CP001848">
    <property type="protein sequence ID" value="ADB16755.1"/>
    <property type="molecule type" value="Genomic_DNA"/>
</dbReference>
<feature type="transmembrane region" description="Helical" evidence="2">
    <location>
        <begin position="5"/>
        <end position="24"/>
    </location>
</feature>
<protein>
    <submittedName>
        <fullName evidence="3">Uncharacterized protein</fullName>
    </submittedName>
</protein>
<evidence type="ECO:0000313" key="4">
    <source>
        <dbReference type="Proteomes" id="UP000001887"/>
    </source>
</evidence>
<dbReference type="AlphaFoldDB" id="D2R1N6"/>
<keyword evidence="2" id="KW-1133">Transmembrane helix</keyword>
<organism evidence="3 4">
    <name type="scientific">Pirellula staleyi (strain ATCC 27377 / DSM 6068 / ICPB 4128)</name>
    <name type="common">Pirella staleyi</name>
    <dbReference type="NCBI Taxonomy" id="530564"/>
    <lineage>
        <taxon>Bacteria</taxon>
        <taxon>Pseudomonadati</taxon>
        <taxon>Planctomycetota</taxon>
        <taxon>Planctomycetia</taxon>
        <taxon>Pirellulales</taxon>
        <taxon>Pirellulaceae</taxon>
        <taxon>Pirellula</taxon>
    </lineage>
</organism>
<dbReference type="OrthoDB" id="9927941at2"/>
<name>D2R1N6_PIRSD</name>
<gene>
    <name evidence="3" type="ordered locus">Psta_2081</name>
</gene>
<dbReference type="KEGG" id="psl:Psta_2081"/>
<evidence type="ECO:0000256" key="2">
    <source>
        <dbReference type="SAM" id="Phobius"/>
    </source>
</evidence>
<keyword evidence="2" id="KW-0472">Membrane</keyword>
<proteinExistence type="predicted"/>
<sequence length="129" mass="14039">MQPKWWEIVIFVAIVGSVAGGVFYGRSQALAIYGDDVAQGEWDTWREDATQMSEGIGPVKRRAPKSLQPPALVLMSQYFGVCLVGSVLLSSVLTITILAFVRGVMSSPTMVDRSRDQSPAATARQPRLP</sequence>
<feature type="region of interest" description="Disordered" evidence="1">
    <location>
        <begin position="110"/>
        <end position="129"/>
    </location>
</feature>
<dbReference type="HOGENOM" id="CLU_1946790_0_0_0"/>
<evidence type="ECO:0000313" key="3">
    <source>
        <dbReference type="EMBL" id="ADB16755.1"/>
    </source>
</evidence>
<evidence type="ECO:0000256" key="1">
    <source>
        <dbReference type="SAM" id="MobiDB-lite"/>
    </source>
</evidence>
<keyword evidence="2" id="KW-0812">Transmembrane</keyword>
<dbReference type="Proteomes" id="UP000001887">
    <property type="component" value="Chromosome"/>
</dbReference>